<name>A0A4S4D9Z6_CAMSN</name>
<feature type="region of interest" description="Disordered" evidence="2">
    <location>
        <begin position="104"/>
        <end position="150"/>
    </location>
</feature>
<feature type="coiled-coil region" evidence="1">
    <location>
        <begin position="439"/>
        <end position="466"/>
    </location>
</feature>
<organism evidence="5 6">
    <name type="scientific">Camellia sinensis var. sinensis</name>
    <name type="common">China tea</name>
    <dbReference type="NCBI Taxonomy" id="542762"/>
    <lineage>
        <taxon>Eukaryota</taxon>
        <taxon>Viridiplantae</taxon>
        <taxon>Streptophyta</taxon>
        <taxon>Embryophyta</taxon>
        <taxon>Tracheophyta</taxon>
        <taxon>Spermatophyta</taxon>
        <taxon>Magnoliopsida</taxon>
        <taxon>eudicotyledons</taxon>
        <taxon>Gunneridae</taxon>
        <taxon>Pentapetalae</taxon>
        <taxon>asterids</taxon>
        <taxon>Ericales</taxon>
        <taxon>Theaceae</taxon>
        <taxon>Camellia</taxon>
    </lineage>
</organism>
<dbReference type="Proteomes" id="UP000306102">
    <property type="component" value="Unassembled WGS sequence"/>
</dbReference>
<evidence type="ECO:0000259" key="4">
    <source>
        <dbReference type="Pfam" id="PF25014"/>
    </source>
</evidence>
<dbReference type="PANTHER" id="PTHR31631">
    <property type="entry name" value="PROTEIN NETWORKED 2D"/>
    <property type="match status" value="1"/>
</dbReference>
<gene>
    <name evidence="5" type="ORF">TEA_007660</name>
</gene>
<dbReference type="STRING" id="542762.A0A4S4D9Z6"/>
<feature type="coiled-coil region" evidence="1">
    <location>
        <begin position="217"/>
        <end position="244"/>
    </location>
</feature>
<accession>A0A4S4D9Z6</accession>
<keyword evidence="6" id="KW-1185">Reference proteome</keyword>
<dbReference type="Pfam" id="PF25014">
    <property type="entry name" value="NET2A"/>
    <property type="match status" value="1"/>
</dbReference>
<sequence length="547" mass="63028">MTQERQELDALQEKIKEHFEVDPKQSLTVTKLPEKINDLVSKTLEDDKATLIDDMNTLTNKLREMEEKFNRLQHLNQNVESQNNNLQTHFIEAYYSPDHLSEKLKGAKPKEEHEHTESIQKEQEEESSIEVKTQEFKLQENMPRPKDGSINSRELKVAVGDDKNGQVGYIDSGELKVAMGDDKSGQDIKKKLGDVENKNRDSLFETTVQLRDVRSAIAKRDEEIHSLQQKLKLLQENFDENKDLKGNNQSISIMLDGQNAKPEATENKVNGALEVPLIKKEEEEDVELILKNLKILEILICDYRSISPIEKKLRTNIDALLDENLDFWLRFSTSFHQIQKFKTGFQDLQAKISKIKEKEKSSQEGSVNATTNIKSDLRPIYKHLREIQTELTLWIEQSTSLKDELQRKFSSLCNIQEEITNALTKGAEEEEMLFTSHDAAEFQGEVVNMKQEHNKVRDELQTVQDVPGSLQSNRMVSIGVDSVSHLPSNTCITNDRATHIEINEECHTSACSREISSNHRLDENRVCREQVDEIERWLRDMSMYPSP</sequence>
<evidence type="ECO:0000313" key="5">
    <source>
        <dbReference type="EMBL" id="THF99340.1"/>
    </source>
</evidence>
<dbReference type="AlphaFoldDB" id="A0A4S4D9Z6"/>
<reference evidence="5 6" key="1">
    <citation type="journal article" date="2018" name="Proc. Natl. Acad. Sci. U.S.A.">
        <title>Draft genome sequence of Camellia sinensis var. sinensis provides insights into the evolution of the tea genome and tea quality.</title>
        <authorList>
            <person name="Wei C."/>
            <person name="Yang H."/>
            <person name="Wang S."/>
            <person name="Zhao J."/>
            <person name="Liu C."/>
            <person name="Gao L."/>
            <person name="Xia E."/>
            <person name="Lu Y."/>
            <person name="Tai Y."/>
            <person name="She G."/>
            <person name="Sun J."/>
            <person name="Cao H."/>
            <person name="Tong W."/>
            <person name="Gao Q."/>
            <person name="Li Y."/>
            <person name="Deng W."/>
            <person name="Jiang X."/>
            <person name="Wang W."/>
            <person name="Chen Q."/>
            <person name="Zhang S."/>
            <person name="Li H."/>
            <person name="Wu J."/>
            <person name="Wang P."/>
            <person name="Li P."/>
            <person name="Shi C."/>
            <person name="Zheng F."/>
            <person name="Jian J."/>
            <person name="Huang B."/>
            <person name="Shan D."/>
            <person name="Shi M."/>
            <person name="Fang C."/>
            <person name="Yue Y."/>
            <person name="Li F."/>
            <person name="Li D."/>
            <person name="Wei S."/>
            <person name="Han B."/>
            <person name="Jiang C."/>
            <person name="Yin Y."/>
            <person name="Xia T."/>
            <person name="Zhang Z."/>
            <person name="Bennetzen J.L."/>
            <person name="Zhao S."/>
            <person name="Wan X."/>
        </authorList>
    </citation>
    <scope>NUCLEOTIDE SEQUENCE [LARGE SCALE GENOMIC DNA]</scope>
    <source>
        <strain evidence="6">cv. Shuchazao</strain>
        <tissue evidence="5">Leaf</tissue>
    </source>
</reference>
<proteinExistence type="predicted"/>
<protein>
    <submittedName>
        <fullName evidence="5">Uncharacterized protein</fullName>
    </submittedName>
</protein>
<evidence type="ECO:0000259" key="3">
    <source>
        <dbReference type="Pfam" id="PF24918"/>
    </source>
</evidence>
<dbReference type="InterPro" id="IPR056888">
    <property type="entry name" value="NET2A-D/KIP1-like_dom"/>
</dbReference>
<dbReference type="EMBL" id="SDRB02011966">
    <property type="protein sequence ID" value="THF99340.1"/>
    <property type="molecule type" value="Genomic_DNA"/>
</dbReference>
<comment type="caution">
    <text evidence="5">The sequence shown here is derived from an EMBL/GenBank/DDBJ whole genome shotgun (WGS) entry which is preliminary data.</text>
</comment>
<evidence type="ECO:0000256" key="2">
    <source>
        <dbReference type="SAM" id="MobiDB-lite"/>
    </source>
</evidence>
<feature type="compositionally biased region" description="Basic and acidic residues" evidence="2">
    <location>
        <begin position="104"/>
        <end position="122"/>
    </location>
</feature>
<feature type="compositionally biased region" description="Basic and acidic residues" evidence="2">
    <location>
        <begin position="132"/>
        <end position="150"/>
    </location>
</feature>
<feature type="domain" description="NET2A-D/KIP1-like alpha-helical" evidence="4">
    <location>
        <begin position="42"/>
        <end position="105"/>
    </location>
</feature>
<evidence type="ECO:0000313" key="6">
    <source>
        <dbReference type="Proteomes" id="UP000306102"/>
    </source>
</evidence>
<keyword evidence="1" id="KW-0175">Coiled coil</keyword>
<dbReference type="PANTHER" id="PTHR31631:SF0">
    <property type="entry name" value="PROTEIN NETWORKED 2D"/>
    <property type="match status" value="1"/>
</dbReference>
<feature type="coiled-coil region" evidence="1">
    <location>
        <begin position="1"/>
        <end position="92"/>
    </location>
</feature>
<feature type="domain" description="NET2A-D/KIP1-like C-terminal" evidence="3">
    <location>
        <begin position="310"/>
        <end position="472"/>
    </location>
</feature>
<evidence type="ECO:0000256" key="1">
    <source>
        <dbReference type="SAM" id="Coils"/>
    </source>
</evidence>
<dbReference type="Pfam" id="PF24918">
    <property type="entry name" value="NET2A_C"/>
    <property type="match status" value="1"/>
</dbReference>
<dbReference type="InterPro" id="IPR056889">
    <property type="entry name" value="NET2A-D/KIP1-like_C"/>
</dbReference>